<dbReference type="Gene3D" id="1.10.287.1350">
    <property type="match status" value="1"/>
</dbReference>
<feature type="domain" description="O-methyltransferase dimerisation" evidence="6">
    <location>
        <begin position="18"/>
        <end position="91"/>
    </location>
</feature>
<dbReference type="SUPFAM" id="SSF46785">
    <property type="entry name" value="Winged helix' DNA-binding domain"/>
    <property type="match status" value="1"/>
</dbReference>
<gene>
    <name evidence="7" type="ORF">F6B93_12280</name>
</gene>
<dbReference type="InterPro" id="IPR036390">
    <property type="entry name" value="WH_DNA-bd_sf"/>
</dbReference>
<evidence type="ECO:0000256" key="2">
    <source>
        <dbReference type="ARBA" id="ARBA00022679"/>
    </source>
</evidence>
<dbReference type="InterPro" id="IPR016461">
    <property type="entry name" value="COMT-like"/>
</dbReference>
<evidence type="ECO:0000256" key="3">
    <source>
        <dbReference type="ARBA" id="ARBA00022691"/>
    </source>
</evidence>
<dbReference type="PANTHER" id="PTHR43712:SF2">
    <property type="entry name" value="O-METHYLTRANSFERASE CICE"/>
    <property type="match status" value="1"/>
</dbReference>
<dbReference type="SUPFAM" id="SSF53335">
    <property type="entry name" value="S-adenosyl-L-methionine-dependent methyltransferases"/>
    <property type="match status" value="1"/>
</dbReference>
<dbReference type="GO" id="GO:0046983">
    <property type="term" value="F:protein dimerization activity"/>
    <property type="evidence" value="ECO:0007669"/>
    <property type="project" value="InterPro"/>
</dbReference>
<evidence type="ECO:0000313" key="8">
    <source>
        <dbReference type="Proteomes" id="UP000682202"/>
    </source>
</evidence>
<keyword evidence="1" id="KW-0489">Methyltransferase</keyword>
<evidence type="ECO:0000313" key="7">
    <source>
        <dbReference type="EMBL" id="QUR67774.1"/>
    </source>
</evidence>
<keyword evidence="8" id="KW-1185">Reference proteome</keyword>
<keyword evidence="3" id="KW-0949">S-adenosyl-L-methionine</keyword>
<dbReference type="Gene3D" id="1.10.10.10">
    <property type="entry name" value="Winged helix-like DNA-binding domain superfamily/Winged helix DNA-binding domain"/>
    <property type="match status" value="1"/>
</dbReference>
<name>A0A975JZ71_9MYCO</name>
<evidence type="ECO:0000259" key="6">
    <source>
        <dbReference type="Pfam" id="PF08100"/>
    </source>
</evidence>
<dbReference type="InterPro" id="IPR029063">
    <property type="entry name" value="SAM-dependent_MTases_sf"/>
</dbReference>
<dbReference type="GO" id="GO:0008171">
    <property type="term" value="F:O-methyltransferase activity"/>
    <property type="evidence" value="ECO:0007669"/>
    <property type="project" value="InterPro"/>
</dbReference>
<organism evidence="7 8">
    <name type="scientific">Mycobacterium spongiae</name>
    <dbReference type="NCBI Taxonomy" id="886343"/>
    <lineage>
        <taxon>Bacteria</taxon>
        <taxon>Bacillati</taxon>
        <taxon>Actinomycetota</taxon>
        <taxon>Actinomycetes</taxon>
        <taxon>Mycobacteriales</taxon>
        <taxon>Mycobacteriaceae</taxon>
        <taxon>Mycobacterium</taxon>
    </lineage>
</organism>
<dbReference type="Pfam" id="PF08100">
    <property type="entry name" value="Dimerisation"/>
    <property type="match status" value="1"/>
</dbReference>
<protein>
    <recommendedName>
        <fullName evidence="9">Hydroxyneurosporene methyltransferase</fullName>
    </recommendedName>
</protein>
<keyword evidence="2" id="KW-0808">Transferase</keyword>
<dbReference type="Proteomes" id="UP000682202">
    <property type="component" value="Chromosome"/>
</dbReference>
<evidence type="ECO:0000256" key="4">
    <source>
        <dbReference type="PIRSR" id="PIRSR005739-1"/>
    </source>
</evidence>
<reference evidence="7" key="1">
    <citation type="submission" date="2019-12" db="EMBL/GenBank/DDBJ databases">
        <title>Mycobacterium spongiae sp. nov.</title>
        <authorList>
            <person name="Stinear T."/>
        </authorList>
    </citation>
    <scope>NUCLEOTIDE SEQUENCE</scope>
    <source>
        <strain evidence="7">FSD4b-SM</strain>
    </source>
</reference>
<feature type="active site" description="Proton acceptor" evidence="4">
    <location>
        <position position="251"/>
    </location>
</feature>
<evidence type="ECO:0008006" key="9">
    <source>
        <dbReference type="Google" id="ProtNLM"/>
    </source>
</evidence>
<evidence type="ECO:0000256" key="1">
    <source>
        <dbReference type="ARBA" id="ARBA00022603"/>
    </source>
</evidence>
<proteinExistence type="predicted"/>
<dbReference type="InterPro" id="IPR012967">
    <property type="entry name" value="COMT_dimerisation"/>
</dbReference>
<evidence type="ECO:0000259" key="5">
    <source>
        <dbReference type="Pfam" id="PF00891"/>
    </source>
</evidence>
<feature type="domain" description="O-methyltransferase C-terminal" evidence="5">
    <location>
        <begin position="115"/>
        <end position="321"/>
    </location>
</feature>
<dbReference type="GO" id="GO:0032259">
    <property type="term" value="P:methylation"/>
    <property type="evidence" value="ECO:0007669"/>
    <property type="project" value="UniProtKB-KW"/>
</dbReference>
<dbReference type="AlphaFoldDB" id="A0A975JZ71"/>
<dbReference type="Gene3D" id="3.40.50.150">
    <property type="entry name" value="Vaccinia Virus protein VP39"/>
    <property type="match status" value="1"/>
</dbReference>
<dbReference type="KEGG" id="mspg:F6B93_12280"/>
<dbReference type="Pfam" id="PF00891">
    <property type="entry name" value="Methyltransf_2"/>
    <property type="match status" value="1"/>
</dbReference>
<dbReference type="InterPro" id="IPR036388">
    <property type="entry name" value="WH-like_DNA-bd_sf"/>
</dbReference>
<sequence>MKNENPSESDGAQELFGLILSKVITQCLGVAAQLGIADRLKDGERPVPALAGELNVDESSLYRVLRTLASCGVFAESKPGWFGLTALAEPLAAASSNSLRDFAIFFGHPVHNGAYADIMHSVRTGQSAFKHAHGAELFDYFTTDADFFPVVNNAMTAASRREARAIVAAYPFSGFGTLADLGGGRGLLLSEVLKNVPRIRGVLLDLPEVVAGAEATFEEAGVRDRVSVHGGSFFDAVPVHADGYMMKYIIHDWDDEKATTILRNCAESMRPDGKVLVVDCVLPEGNEPHIGKYLDIEMLLVPGGRERTRAQFEKLFAAAGLRLTDVIPTSTHLSIVEGVRA</sequence>
<dbReference type="PANTHER" id="PTHR43712">
    <property type="entry name" value="PUTATIVE (AFU_ORTHOLOGUE AFUA_4G14580)-RELATED"/>
    <property type="match status" value="1"/>
</dbReference>
<dbReference type="EMBL" id="CP046600">
    <property type="protein sequence ID" value="QUR67774.1"/>
    <property type="molecule type" value="Genomic_DNA"/>
</dbReference>
<dbReference type="InterPro" id="IPR001077">
    <property type="entry name" value="COMT_C"/>
</dbReference>
<dbReference type="RefSeq" id="WP_211695349.1">
    <property type="nucleotide sequence ID" value="NZ_CP046600.1"/>
</dbReference>
<dbReference type="PROSITE" id="PS51683">
    <property type="entry name" value="SAM_OMT_II"/>
    <property type="match status" value="1"/>
</dbReference>
<dbReference type="PIRSF" id="PIRSF005739">
    <property type="entry name" value="O-mtase"/>
    <property type="match status" value="1"/>
</dbReference>
<accession>A0A975JZ71</accession>